<feature type="region of interest" description="Disordered" evidence="1">
    <location>
        <begin position="1"/>
        <end position="62"/>
    </location>
</feature>
<dbReference type="Ensembl" id="ENSPTRT00000109728.1">
    <property type="protein sequence ID" value="ENSPTRP00000073650.1"/>
    <property type="gene ID" value="ENSPTRG00000044226.1"/>
</dbReference>
<protein>
    <submittedName>
        <fullName evidence="2">Uncharacterized protein</fullName>
    </submittedName>
</protein>
<dbReference type="InParanoid" id="A0A2I3SAY3"/>
<evidence type="ECO:0000256" key="1">
    <source>
        <dbReference type="SAM" id="MobiDB-lite"/>
    </source>
</evidence>
<proteinExistence type="predicted"/>
<evidence type="ECO:0000313" key="2">
    <source>
        <dbReference type="Ensembl" id="ENSPTRP00000073650.1"/>
    </source>
</evidence>
<organism evidence="2 3">
    <name type="scientific">Pan troglodytes</name>
    <name type="common">Chimpanzee</name>
    <dbReference type="NCBI Taxonomy" id="9598"/>
    <lineage>
        <taxon>Eukaryota</taxon>
        <taxon>Metazoa</taxon>
        <taxon>Chordata</taxon>
        <taxon>Craniata</taxon>
        <taxon>Vertebrata</taxon>
        <taxon>Euteleostomi</taxon>
        <taxon>Mammalia</taxon>
        <taxon>Eutheria</taxon>
        <taxon>Euarchontoglires</taxon>
        <taxon>Primates</taxon>
        <taxon>Haplorrhini</taxon>
        <taxon>Catarrhini</taxon>
        <taxon>Hominidae</taxon>
        <taxon>Pan</taxon>
    </lineage>
</organism>
<dbReference type="Proteomes" id="UP000002277">
    <property type="component" value="Unplaced"/>
</dbReference>
<feature type="compositionally biased region" description="Basic and acidic residues" evidence="1">
    <location>
        <begin position="1"/>
        <end position="16"/>
    </location>
</feature>
<dbReference type="AlphaFoldDB" id="A0A2I3SAY3"/>
<name>A0A2I3SAY3_PANTR</name>
<dbReference type="Bgee" id="ENSPTRG00000044226">
    <property type="expression patterns" value="Expressed in liver and 3 other cell types or tissues"/>
</dbReference>
<keyword evidence="3" id="KW-1185">Reference proteome</keyword>
<sequence>MESSRWDKDPPGERRPQQSQHWRARDHGPRGCGPCQPTATASPRPGLWITPAHGSRMPQTNTRRTQADNIFIYESWLIHHGTQMSSVLPRPPLVRALATLSQCPLGASGAPPPAQVWDHRPPRISTDPVLTCITPLMASQRGFRSPVGLPHQRGLLTSRATNVDTIPSGTTYFCIPSTVLRSQGGPSKPWNNQTRD</sequence>
<reference evidence="2" key="1">
    <citation type="submission" date="2025-08" db="UniProtKB">
        <authorList>
            <consortium name="Ensembl"/>
        </authorList>
    </citation>
    <scope>IDENTIFICATION</scope>
</reference>
<reference evidence="2" key="2">
    <citation type="submission" date="2025-09" db="UniProtKB">
        <authorList>
            <consortium name="Ensembl"/>
        </authorList>
    </citation>
    <scope>IDENTIFICATION</scope>
</reference>
<accession>A0A2I3SAY3</accession>
<dbReference type="GeneTree" id="ENSGT00410000029205"/>
<evidence type="ECO:0000313" key="3">
    <source>
        <dbReference type="Proteomes" id="UP000002277"/>
    </source>
</evidence>